<dbReference type="EMBL" id="JBHSJJ010000014">
    <property type="protein sequence ID" value="MFC4874026.1"/>
    <property type="molecule type" value="Genomic_DNA"/>
</dbReference>
<organism evidence="3 4">
    <name type="scientific">Negadavirga shengliensis</name>
    <dbReference type="NCBI Taxonomy" id="1389218"/>
    <lineage>
        <taxon>Bacteria</taxon>
        <taxon>Pseudomonadati</taxon>
        <taxon>Bacteroidota</taxon>
        <taxon>Cytophagia</taxon>
        <taxon>Cytophagales</taxon>
        <taxon>Cyclobacteriaceae</taxon>
        <taxon>Negadavirga</taxon>
    </lineage>
</organism>
<evidence type="ECO:0000256" key="1">
    <source>
        <dbReference type="ARBA" id="ARBA00007637"/>
    </source>
</evidence>
<dbReference type="RefSeq" id="WP_377067472.1">
    <property type="nucleotide sequence ID" value="NZ_JBHSJJ010000014.1"/>
</dbReference>
<dbReference type="Proteomes" id="UP001595818">
    <property type="component" value="Unassembled WGS sequence"/>
</dbReference>
<accession>A0ABV9T6A0</accession>
<evidence type="ECO:0000259" key="2">
    <source>
        <dbReference type="Pfam" id="PF01370"/>
    </source>
</evidence>
<dbReference type="InterPro" id="IPR001509">
    <property type="entry name" value="Epimerase_deHydtase"/>
</dbReference>
<dbReference type="PANTHER" id="PTHR43000">
    <property type="entry name" value="DTDP-D-GLUCOSE 4,6-DEHYDRATASE-RELATED"/>
    <property type="match status" value="1"/>
</dbReference>
<comment type="similarity">
    <text evidence="1">Belongs to the NAD(P)-dependent epimerase/dehydratase family.</text>
</comment>
<keyword evidence="4" id="KW-1185">Reference proteome</keyword>
<evidence type="ECO:0000313" key="4">
    <source>
        <dbReference type="Proteomes" id="UP001595818"/>
    </source>
</evidence>
<gene>
    <name evidence="3" type="ORF">ACFPFU_20135</name>
</gene>
<dbReference type="Gene3D" id="3.40.50.720">
    <property type="entry name" value="NAD(P)-binding Rossmann-like Domain"/>
    <property type="match status" value="1"/>
</dbReference>
<feature type="domain" description="NAD-dependent epimerase/dehydratase" evidence="2">
    <location>
        <begin position="4"/>
        <end position="131"/>
    </location>
</feature>
<feature type="domain" description="NAD-dependent epimerase/dehydratase" evidence="2">
    <location>
        <begin position="172"/>
        <end position="279"/>
    </location>
</feature>
<comment type="caution">
    <text evidence="3">The sequence shown here is derived from an EMBL/GenBank/DDBJ whole genome shotgun (WGS) entry which is preliminary data.</text>
</comment>
<reference evidence="4" key="1">
    <citation type="journal article" date="2019" name="Int. J. Syst. Evol. Microbiol.">
        <title>The Global Catalogue of Microorganisms (GCM) 10K type strain sequencing project: providing services to taxonomists for standard genome sequencing and annotation.</title>
        <authorList>
            <consortium name="The Broad Institute Genomics Platform"/>
            <consortium name="The Broad Institute Genome Sequencing Center for Infectious Disease"/>
            <person name="Wu L."/>
            <person name="Ma J."/>
        </authorList>
    </citation>
    <scope>NUCLEOTIDE SEQUENCE [LARGE SCALE GENOMIC DNA]</scope>
    <source>
        <strain evidence="4">CGMCC 4.7466</strain>
    </source>
</reference>
<name>A0ABV9T6A0_9BACT</name>
<proteinExistence type="inferred from homology"/>
<dbReference type="InterPro" id="IPR036291">
    <property type="entry name" value="NAD(P)-bd_dom_sf"/>
</dbReference>
<sequence>MKRILIIGGAGFIGSHLTDELIREGYAVRILDNLSPQVHEGGKLPSYLNKNTEFFYGDVRDPIVLKRVLKGVDAVFHLAAKVGVGQSMYQIRSYTETNNLGTATLLEALVDHPVQKLIVASSMSIYGEGLYLDSKSGNTLDNCRRDLSALKEGIWDIHDHTGSLLEPLPVNEEKKPNLSSVYALSKYDQERLCMMVGEAYNIPTTALRFFNVYGTRQSLSNPYTGVLAIFASRLLNDHPPLIFEDGLQLRDFVHVKDVARACLLSLESESVNGEAINIGSGQKYTVRYIADTLAKIMDKTSVGYQLTATYRKGDIRHCFADISKAAGLLGYSPQISLEDGLQELSEWLRTQLAIDRVNMAKEELELRGLTL</sequence>
<dbReference type="SUPFAM" id="SSF51735">
    <property type="entry name" value="NAD(P)-binding Rossmann-fold domains"/>
    <property type="match status" value="1"/>
</dbReference>
<dbReference type="Pfam" id="PF01370">
    <property type="entry name" value="Epimerase"/>
    <property type="match status" value="2"/>
</dbReference>
<evidence type="ECO:0000313" key="3">
    <source>
        <dbReference type="EMBL" id="MFC4874026.1"/>
    </source>
</evidence>
<protein>
    <submittedName>
        <fullName evidence="3">NAD-dependent epimerase/dehydratase family protein</fullName>
    </submittedName>
</protein>